<feature type="compositionally biased region" description="Low complexity" evidence="1">
    <location>
        <begin position="932"/>
        <end position="969"/>
    </location>
</feature>
<feature type="region of interest" description="Disordered" evidence="1">
    <location>
        <begin position="245"/>
        <end position="266"/>
    </location>
</feature>
<dbReference type="Proteomes" id="UP000410492">
    <property type="component" value="Unassembled WGS sequence"/>
</dbReference>
<feature type="compositionally biased region" description="Polar residues" evidence="1">
    <location>
        <begin position="922"/>
        <end position="931"/>
    </location>
</feature>
<feature type="region of interest" description="Disordered" evidence="1">
    <location>
        <begin position="764"/>
        <end position="879"/>
    </location>
</feature>
<dbReference type="Pfam" id="PF26017">
    <property type="entry name" value="BACK_BTBD8"/>
    <property type="match status" value="1"/>
</dbReference>
<dbReference type="Gene3D" id="3.30.710.10">
    <property type="entry name" value="Potassium Channel Kv1.1, Chain A"/>
    <property type="match status" value="1"/>
</dbReference>
<feature type="compositionally biased region" description="Polar residues" evidence="1">
    <location>
        <begin position="787"/>
        <end position="797"/>
    </location>
</feature>
<dbReference type="InterPro" id="IPR000210">
    <property type="entry name" value="BTB/POZ_dom"/>
</dbReference>
<sequence>MNRKHVKSDMDSGLGSDEDRKGRSTKEQKQLRNQQLLSGCFIDAANLSDDAEVDQRRSDERRQGALLFQTSVPHFSMLQMSNSQEEASNFSGSSGNLSQFPETNTPYNSIVHLDNEETDAARKSPLGFYVDLSDVPDTPKSQPSSSATKNIFSMVIDFEGPKKEKPIKLTSSYAVHKKAKLANKSSLTTKANGSLSSSVSSVNSISMAGTSRQSEEHDPKLSKGVSCEVLSVSLIKKLSISSKSSSSTENFEKMSETSAKDSVDEEHIECDIAEKMQESLEDRIREEVFVENKSRDNNKDDEGSKECNNKVHIQEQHPNEMPVKVDPPAAPALAGAPQPAAQQQQFVRLSDLECQKPSPRVDLNFTPRMSRSIPESSWVESPLLMSNSVGYRSAPHPLEPELSGSQGSDTLGRSFDSSSSSSNQPKKMVRRLGTDLLRMFLEEIGPDVTVEVEGHKMKAHKCILASRCQYFAALVSGNWLEKSGNVISLQGFSYESVYFALCHIYSGAAHVPDSISLVELASLADMLSLEGLKEVVEHALKLRHCHNFHRPCAGCCTGVLEVLPLSAAYGLDDLYQRCLHWVTQHFVRVWPSRAFASLPRELREKCYQQHVVHMTPDKVLETIVQCEKVLSTLPAMRWSEPVSQLVVQLTDACHLYHRQHFAAVLGSRYVAGLDTGLGFGVAQVEDQMLAAAKNLGVEQACKSYTRCCKMLNQSWSRPFGDMLNKIKSQLEQCLVSQADRLIRSNAWLRLDTALRSRIKELTPALEPASRLPRATHLRHKKSSSSSTAVKSNATLTVSSSDSSRNSSPITQQQHAVVGGSGRSNGHAPSLRRSLLLAAKAPQQHDQHTANAKPHAAHHKRTSSGGGGMGGIGGVGGGSTLTQPTAASAAKCAAARMAREARQRQAAAHPAPQRPLGGRAPQLQLQRTSNAATITSRQSSSSTYSSIRTVTSGVSRNSSTSSVAAAAGGKARAEPTAPSKVGGARRPDYGSRSSSPLKSDASRTSSPRKLQENGGGGGSSKNSSRVSSPIKTSTSTTTKTLKDTAGSGAAAPRRHVKTTVRKTTTATTSTRKEEVQQETKPPAVLQRSSTFLKDEPTVLGKVV</sequence>
<feature type="compositionally biased region" description="Low complexity" evidence="1">
    <location>
        <begin position="1019"/>
        <end position="1038"/>
    </location>
</feature>
<feature type="compositionally biased region" description="Low complexity" evidence="1">
    <location>
        <begin position="903"/>
        <end position="914"/>
    </location>
</feature>
<reference evidence="3 4" key="1">
    <citation type="submission" date="2019-01" db="EMBL/GenBank/DDBJ databases">
        <authorList>
            <person name="Sayadi A."/>
        </authorList>
    </citation>
    <scope>NUCLEOTIDE SEQUENCE [LARGE SCALE GENOMIC DNA]</scope>
</reference>
<accession>A0A653BIY8</accession>
<evidence type="ECO:0000313" key="3">
    <source>
        <dbReference type="EMBL" id="VEN35359.1"/>
    </source>
</evidence>
<protein>
    <recommendedName>
        <fullName evidence="2">BTB domain-containing protein</fullName>
    </recommendedName>
</protein>
<dbReference type="CDD" id="cd18286">
    <property type="entry name" value="BTB2_POZ_BTBD8"/>
    <property type="match status" value="1"/>
</dbReference>
<evidence type="ECO:0000256" key="1">
    <source>
        <dbReference type="SAM" id="MobiDB-lite"/>
    </source>
</evidence>
<feature type="domain" description="BTB" evidence="2">
    <location>
        <begin position="446"/>
        <end position="513"/>
    </location>
</feature>
<dbReference type="AlphaFoldDB" id="A0A653BIY8"/>
<dbReference type="CDD" id="cd18490">
    <property type="entry name" value="BACK_BTBD8"/>
    <property type="match status" value="1"/>
</dbReference>
<evidence type="ECO:0000259" key="2">
    <source>
        <dbReference type="PROSITE" id="PS50097"/>
    </source>
</evidence>
<feature type="compositionally biased region" description="Gly residues" evidence="1">
    <location>
        <begin position="863"/>
        <end position="878"/>
    </location>
</feature>
<feature type="region of interest" description="Disordered" evidence="1">
    <location>
        <begin position="391"/>
        <end position="427"/>
    </location>
</feature>
<feature type="compositionally biased region" description="Low complexity" evidence="1">
    <location>
        <begin position="798"/>
        <end position="807"/>
    </location>
</feature>
<evidence type="ECO:0000313" key="4">
    <source>
        <dbReference type="Proteomes" id="UP000410492"/>
    </source>
</evidence>
<feature type="compositionally biased region" description="Polar residues" evidence="1">
    <location>
        <begin position="990"/>
        <end position="1007"/>
    </location>
</feature>
<dbReference type="InterPro" id="IPR011333">
    <property type="entry name" value="SKP1/BTB/POZ_sf"/>
</dbReference>
<dbReference type="SUPFAM" id="SSF54695">
    <property type="entry name" value="POZ domain"/>
    <property type="match status" value="1"/>
</dbReference>
<dbReference type="PROSITE" id="PS50097">
    <property type="entry name" value="BTB"/>
    <property type="match status" value="1"/>
</dbReference>
<dbReference type="InterPro" id="IPR043225">
    <property type="entry name" value="BACK_BTBD8"/>
</dbReference>
<dbReference type="SMART" id="SM00225">
    <property type="entry name" value="BTB"/>
    <property type="match status" value="1"/>
</dbReference>
<dbReference type="PANTHER" id="PTHR22427">
    <property type="entry name" value="GH15728P"/>
    <property type="match status" value="1"/>
</dbReference>
<feature type="region of interest" description="Disordered" evidence="1">
    <location>
        <begin position="350"/>
        <end position="372"/>
    </location>
</feature>
<feature type="compositionally biased region" description="Basic and acidic residues" evidence="1">
    <location>
        <begin position="250"/>
        <end position="262"/>
    </location>
</feature>
<dbReference type="Pfam" id="PF00651">
    <property type="entry name" value="BTB"/>
    <property type="match status" value="1"/>
</dbReference>
<name>A0A653BIY8_CALMS</name>
<keyword evidence="4" id="KW-1185">Reference proteome</keyword>
<feature type="compositionally biased region" description="Low complexity" evidence="1">
    <location>
        <begin position="827"/>
        <end position="841"/>
    </location>
</feature>
<feature type="compositionally biased region" description="Basic residues" evidence="1">
    <location>
        <begin position="773"/>
        <end position="782"/>
    </location>
</feature>
<proteinExistence type="predicted"/>
<dbReference type="EMBL" id="CAACVG010001490">
    <property type="protein sequence ID" value="VEN35359.1"/>
    <property type="molecule type" value="Genomic_DNA"/>
</dbReference>
<feature type="region of interest" description="Disordered" evidence="1">
    <location>
        <begin position="1"/>
        <end position="33"/>
    </location>
</feature>
<organism evidence="3 4">
    <name type="scientific">Callosobruchus maculatus</name>
    <name type="common">Southern cowpea weevil</name>
    <name type="synonym">Pulse bruchid</name>
    <dbReference type="NCBI Taxonomy" id="64391"/>
    <lineage>
        <taxon>Eukaryota</taxon>
        <taxon>Metazoa</taxon>
        <taxon>Ecdysozoa</taxon>
        <taxon>Arthropoda</taxon>
        <taxon>Hexapoda</taxon>
        <taxon>Insecta</taxon>
        <taxon>Pterygota</taxon>
        <taxon>Neoptera</taxon>
        <taxon>Endopterygota</taxon>
        <taxon>Coleoptera</taxon>
        <taxon>Polyphaga</taxon>
        <taxon>Cucujiformia</taxon>
        <taxon>Chrysomeloidea</taxon>
        <taxon>Chrysomelidae</taxon>
        <taxon>Bruchinae</taxon>
        <taxon>Bruchini</taxon>
        <taxon>Callosobruchus</taxon>
    </lineage>
</organism>
<feature type="region of interest" description="Disordered" evidence="1">
    <location>
        <begin position="896"/>
        <end position="1084"/>
    </location>
</feature>
<feature type="compositionally biased region" description="Basic and acidic residues" evidence="1">
    <location>
        <begin position="17"/>
        <end position="30"/>
    </location>
</feature>
<dbReference type="OrthoDB" id="409642at2759"/>
<gene>
    <name evidence="3" type="ORF">CALMAC_LOCUS1280</name>
</gene>
<dbReference type="PANTHER" id="PTHR22427:SF7">
    <property type="entry name" value="GH15728P"/>
    <property type="match status" value="1"/>
</dbReference>